<feature type="non-terminal residue" evidence="2">
    <location>
        <position position="66"/>
    </location>
</feature>
<organism evidence="2 3">
    <name type="scientific">Enterobacter hormaechei subsp. steigerwaltii</name>
    <dbReference type="NCBI Taxonomy" id="299766"/>
    <lineage>
        <taxon>Bacteria</taxon>
        <taxon>Pseudomonadati</taxon>
        <taxon>Pseudomonadota</taxon>
        <taxon>Gammaproteobacteria</taxon>
        <taxon>Enterobacterales</taxon>
        <taxon>Enterobacteriaceae</taxon>
        <taxon>Enterobacter</taxon>
        <taxon>Enterobacter cloacae complex</taxon>
    </lineage>
</organism>
<proteinExistence type="predicted"/>
<accession>A0AAE4ECD2</accession>
<gene>
    <name evidence="2" type="ORF">PTZ61_27025</name>
</gene>
<evidence type="ECO:0000313" key="3">
    <source>
        <dbReference type="Proteomes" id="UP001182277"/>
    </source>
</evidence>
<name>A0AAE4ECD2_9ENTR</name>
<feature type="region of interest" description="Disordered" evidence="1">
    <location>
        <begin position="24"/>
        <end position="48"/>
    </location>
</feature>
<reference evidence="2" key="1">
    <citation type="submission" date="2023-02" db="EMBL/GenBank/DDBJ databases">
        <title>NDM-1 &amp; ACT-7 co producing ST 133 Enterobacter.</title>
        <authorList>
            <person name="Halder G."/>
            <person name="Chaudhuri B."/>
            <person name="Dutta S."/>
        </authorList>
    </citation>
    <scope>NUCLEOTIDE SEQUENCE</scope>
    <source>
        <strain evidence="2">PEER 323</strain>
    </source>
</reference>
<dbReference type="AlphaFoldDB" id="A0AAE4ECD2"/>
<evidence type="ECO:0000256" key="1">
    <source>
        <dbReference type="SAM" id="MobiDB-lite"/>
    </source>
</evidence>
<comment type="caution">
    <text evidence="2">The sequence shown here is derived from an EMBL/GenBank/DDBJ whole genome shotgun (WGS) entry which is preliminary data.</text>
</comment>
<evidence type="ECO:0000313" key="2">
    <source>
        <dbReference type="EMBL" id="MDS0022313.1"/>
    </source>
</evidence>
<feature type="compositionally biased region" description="Basic and acidic residues" evidence="1">
    <location>
        <begin position="31"/>
        <end position="47"/>
    </location>
</feature>
<sequence>MTLKRACTLMTVKSVNEDERIITGIASTPSPDRDGDIMEPEGAKFRSDTPFLWQHDRSQPIGTCTP</sequence>
<dbReference type="EMBL" id="JARDRS010000064">
    <property type="protein sequence ID" value="MDS0022313.1"/>
    <property type="molecule type" value="Genomic_DNA"/>
</dbReference>
<dbReference type="Proteomes" id="UP001182277">
    <property type="component" value="Unassembled WGS sequence"/>
</dbReference>
<protein>
    <submittedName>
        <fullName evidence="2">Phage major capsid protein</fullName>
    </submittedName>
</protein>